<dbReference type="GO" id="GO:0003676">
    <property type="term" value="F:nucleic acid binding"/>
    <property type="evidence" value="ECO:0007669"/>
    <property type="project" value="InterPro"/>
</dbReference>
<dbReference type="GO" id="GO:0102559">
    <property type="term" value="F:peptide chain release factor N(5)-glutamine methyltransferase activity"/>
    <property type="evidence" value="ECO:0007669"/>
    <property type="project" value="UniProtKB-EC"/>
</dbReference>
<dbReference type="EMBL" id="AP022325">
    <property type="protein sequence ID" value="BBU47731.1"/>
    <property type="molecule type" value="Genomic_DNA"/>
</dbReference>
<dbReference type="NCBIfam" id="TIGR03534">
    <property type="entry name" value="RF_mod_PrmC"/>
    <property type="match status" value="1"/>
</dbReference>
<keyword evidence="4" id="KW-0949">S-adenosyl-L-methionine</keyword>
<dbReference type="PROSITE" id="PS00092">
    <property type="entry name" value="N6_MTASE"/>
    <property type="match status" value="1"/>
</dbReference>
<dbReference type="Gene3D" id="3.40.50.150">
    <property type="entry name" value="Vaccinia Virus protein VP39"/>
    <property type="match status" value="1"/>
</dbReference>
<comment type="catalytic activity">
    <reaction evidence="5">
        <text>L-glutaminyl-[peptide chain release factor] + S-adenosyl-L-methionine = N(5)-methyl-L-glutaminyl-[peptide chain release factor] + S-adenosyl-L-homocysteine + H(+)</text>
        <dbReference type="Rhea" id="RHEA:42896"/>
        <dbReference type="Rhea" id="RHEA-COMP:10271"/>
        <dbReference type="Rhea" id="RHEA-COMP:10272"/>
        <dbReference type="ChEBI" id="CHEBI:15378"/>
        <dbReference type="ChEBI" id="CHEBI:30011"/>
        <dbReference type="ChEBI" id="CHEBI:57856"/>
        <dbReference type="ChEBI" id="CHEBI:59789"/>
        <dbReference type="ChEBI" id="CHEBI:61891"/>
        <dbReference type="EC" id="2.1.1.297"/>
    </reaction>
</comment>
<evidence type="ECO:0000256" key="3">
    <source>
        <dbReference type="ARBA" id="ARBA00022679"/>
    </source>
</evidence>
<dbReference type="InterPro" id="IPR007848">
    <property type="entry name" value="Small_mtfrase_dom"/>
</dbReference>
<dbReference type="NCBIfam" id="TIGR00536">
    <property type="entry name" value="hemK_fam"/>
    <property type="match status" value="1"/>
</dbReference>
<dbReference type="InterPro" id="IPR004556">
    <property type="entry name" value="HemK-like"/>
</dbReference>
<dbReference type="PANTHER" id="PTHR18895">
    <property type="entry name" value="HEMK METHYLTRANSFERASE"/>
    <property type="match status" value="1"/>
</dbReference>
<evidence type="ECO:0000256" key="4">
    <source>
        <dbReference type="ARBA" id="ARBA00022691"/>
    </source>
</evidence>
<keyword evidence="3 7" id="KW-0808">Transferase</keyword>
<dbReference type="KEGG" id="mfel:JPM2_4240"/>
<dbReference type="Proteomes" id="UP000464317">
    <property type="component" value="Chromosome"/>
</dbReference>
<protein>
    <recommendedName>
        <fullName evidence="1">peptide chain release factor N(5)-glutamine methyltransferase</fullName>
        <ecNumber evidence="1">2.1.1.297</ecNumber>
    </recommendedName>
</protein>
<sequence length="237" mass="28016">MHNKETLLLEKRRYGLPQTVSTQEQEWLDKSMPVQKIIGYIEMANVIIDISQNVLIPRYETEELIYEIFNNYPKEANLKIFDLCTGSGFIGLALKKHFINSEVTMSDISNNSIIQSRINKLKNNLSVKIIKSDLFENINDTYDFIVCNPPYISFNEKLDKSVIDFEPYNALFAENDGLYFYEKIIKEAKQYLTKEGKIFFEINPKHINWWNQQKNNYEIKIIKDINKKDRIVIFSYK</sequence>
<accession>A0A809RUN6</accession>
<evidence type="ECO:0000313" key="7">
    <source>
        <dbReference type="EMBL" id="BBU47731.1"/>
    </source>
</evidence>
<dbReference type="AlphaFoldDB" id="A0A809RUN6"/>
<organism evidence="7 8">
    <name type="scientific">Mycoplasmopsis felis</name>
    <dbReference type="NCBI Taxonomy" id="33923"/>
    <lineage>
        <taxon>Bacteria</taxon>
        <taxon>Bacillati</taxon>
        <taxon>Mycoplasmatota</taxon>
        <taxon>Mycoplasmoidales</taxon>
        <taxon>Metamycoplasmataceae</taxon>
        <taxon>Mycoplasmopsis</taxon>
    </lineage>
</organism>
<evidence type="ECO:0000256" key="1">
    <source>
        <dbReference type="ARBA" id="ARBA00012771"/>
    </source>
</evidence>
<dbReference type="EC" id="2.1.1.297" evidence="1"/>
<dbReference type="InterPro" id="IPR029063">
    <property type="entry name" value="SAM-dependent_MTases_sf"/>
</dbReference>
<dbReference type="Pfam" id="PF05175">
    <property type="entry name" value="MTS"/>
    <property type="match status" value="1"/>
</dbReference>
<proteinExistence type="predicted"/>
<evidence type="ECO:0000256" key="5">
    <source>
        <dbReference type="ARBA" id="ARBA00048391"/>
    </source>
</evidence>
<dbReference type="InterPro" id="IPR050320">
    <property type="entry name" value="N5-glutamine_MTase"/>
</dbReference>
<dbReference type="InterPro" id="IPR002052">
    <property type="entry name" value="DNA_methylase_N6_adenine_CS"/>
</dbReference>
<keyword evidence="2 7" id="KW-0489">Methyltransferase</keyword>
<dbReference type="SUPFAM" id="SSF53335">
    <property type="entry name" value="S-adenosyl-L-methionine-dependent methyltransferases"/>
    <property type="match status" value="1"/>
</dbReference>
<dbReference type="InterPro" id="IPR019874">
    <property type="entry name" value="RF_methyltr_PrmC"/>
</dbReference>
<dbReference type="PANTHER" id="PTHR18895:SF74">
    <property type="entry name" value="MTRF1L RELEASE FACTOR GLUTAMINE METHYLTRANSFERASE"/>
    <property type="match status" value="1"/>
</dbReference>
<evidence type="ECO:0000313" key="8">
    <source>
        <dbReference type="Proteomes" id="UP000464317"/>
    </source>
</evidence>
<reference evidence="7 8" key="1">
    <citation type="submission" date="2020-01" db="EMBL/GenBank/DDBJ databases">
        <title>Complete genome sequence of Mycoplasma felis strain Myco-2.</title>
        <authorList>
            <person name="Kinoshita Y."/>
            <person name="Niwa H."/>
            <person name="Uchida-Fujii E."/>
            <person name="Nukada T."/>
        </authorList>
    </citation>
    <scope>NUCLEOTIDE SEQUENCE [LARGE SCALE GENOMIC DNA]</scope>
    <source>
        <strain evidence="7 8">Myco-2</strain>
    </source>
</reference>
<evidence type="ECO:0000256" key="2">
    <source>
        <dbReference type="ARBA" id="ARBA00022603"/>
    </source>
</evidence>
<dbReference type="CDD" id="cd02440">
    <property type="entry name" value="AdoMet_MTases"/>
    <property type="match status" value="1"/>
</dbReference>
<dbReference type="RefSeq" id="WP_161553186.1">
    <property type="nucleotide sequence ID" value="NZ_AP022325.1"/>
</dbReference>
<dbReference type="GO" id="GO:0032259">
    <property type="term" value="P:methylation"/>
    <property type="evidence" value="ECO:0007669"/>
    <property type="project" value="UniProtKB-KW"/>
</dbReference>
<name>A0A809RUN6_9BACT</name>
<keyword evidence="8" id="KW-1185">Reference proteome</keyword>
<evidence type="ECO:0000259" key="6">
    <source>
        <dbReference type="Pfam" id="PF05175"/>
    </source>
</evidence>
<gene>
    <name evidence="7" type="primary">prmC</name>
    <name evidence="7" type="ORF">JPM2_4240</name>
</gene>
<feature type="domain" description="Methyltransferase small" evidence="6">
    <location>
        <begin position="71"/>
        <end position="153"/>
    </location>
</feature>